<feature type="transmembrane region" description="Helical" evidence="1">
    <location>
        <begin position="87"/>
        <end position="105"/>
    </location>
</feature>
<sequence>MFRTRQRSFFSKISEYLLPGFVVCIHAVLGFFGFPILTIDGYWHMPSRDCWYDRPLQALVDLHGTSPVLPLLHSSAAHIGGGDPYQVYAWTLPLLHSVACFLFRITLRRLRIPFATVWTGIFLLNPLVFAFFRYPFYSTYLFFLSIILLYCLWGMRKENPRLLSTSAIISLAAAIRPSWHLGLAFFWICWLAWHCRRKVSRKTVLLAFFTLSLPGILYLKNLYLFDNFSASSWLGMNLARSRQIQIEASEGRRVEAFQLPLSVYHGVISEPDPTLDRYSDRVCLNGQNYHNAEFVQISKKFMDRFLQTFDLGENLNSLRLGFKIYLSSPSNYPFIKPLSDALPEAVRKYPGLDWFSFGPTGGFDRNFYRFVYPLLLILNLFRFFRASFRFRIVFLQIATLTFLYSFVDPFEANRMRFELEPFWYLSFLLAIGGAKRSFVGTYKKLRKPRS</sequence>
<proteinExistence type="predicted"/>
<feature type="transmembrane region" description="Helical" evidence="1">
    <location>
        <begin position="16"/>
        <end position="37"/>
    </location>
</feature>
<feature type="transmembrane region" description="Helical" evidence="1">
    <location>
        <begin position="199"/>
        <end position="219"/>
    </location>
</feature>
<keyword evidence="3" id="KW-1185">Reference proteome</keyword>
<evidence type="ECO:0000313" key="3">
    <source>
        <dbReference type="Proteomes" id="UP000298458"/>
    </source>
</evidence>
<dbReference type="EMBL" id="RQET01000013">
    <property type="protein sequence ID" value="TGK06367.1"/>
    <property type="molecule type" value="Genomic_DNA"/>
</dbReference>
<accession>A0A4R9G6H2</accession>
<feature type="transmembrane region" description="Helical" evidence="1">
    <location>
        <begin position="167"/>
        <end position="193"/>
    </location>
</feature>
<name>A0A4R9G6H2_9LEPT</name>
<gene>
    <name evidence="2" type="ORF">EHO60_15105</name>
</gene>
<reference evidence="2" key="1">
    <citation type="journal article" date="2019" name="PLoS Negl. Trop. Dis.">
        <title>Revisiting the worldwide diversity of Leptospira species in the environment.</title>
        <authorList>
            <person name="Vincent A.T."/>
            <person name="Schiettekatte O."/>
            <person name="Bourhy P."/>
            <person name="Veyrier F.J."/>
            <person name="Picardeau M."/>
        </authorList>
    </citation>
    <scope>NUCLEOTIDE SEQUENCE [LARGE SCALE GENOMIC DNA]</scope>
    <source>
        <strain evidence="2">SSW15</strain>
    </source>
</reference>
<feature type="transmembrane region" description="Helical" evidence="1">
    <location>
        <begin position="388"/>
        <end position="407"/>
    </location>
</feature>
<feature type="transmembrane region" description="Helical" evidence="1">
    <location>
        <begin position="137"/>
        <end position="155"/>
    </location>
</feature>
<keyword evidence="1" id="KW-0472">Membrane</keyword>
<feature type="transmembrane region" description="Helical" evidence="1">
    <location>
        <begin position="112"/>
        <end position="131"/>
    </location>
</feature>
<evidence type="ECO:0000256" key="1">
    <source>
        <dbReference type="SAM" id="Phobius"/>
    </source>
</evidence>
<evidence type="ECO:0000313" key="2">
    <source>
        <dbReference type="EMBL" id="TGK06367.1"/>
    </source>
</evidence>
<dbReference type="Proteomes" id="UP000298458">
    <property type="component" value="Unassembled WGS sequence"/>
</dbReference>
<feature type="transmembrane region" description="Helical" evidence="1">
    <location>
        <begin position="422"/>
        <end position="439"/>
    </location>
</feature>
<protein>
    <recommendedName>
        <fullName evidence="4">Glycosyltransferase RgtA/B/C/D-like domain-containing protein</fullName>
    </recommendedName>
</protein>
<comment type="caution">
    <text evidence="2">The sequence shown here is derived from an EMBL/GenBank/DDBJ whole genome shotgun (WGS) entry which is preliminary data.</text>
</comment>
<keyword evidence="1" id="KW-1133">Transmembrane helix</keyword>
<organism evidence="2 3">
    <name type="scientific">Leptospira fletcheri</name>
    <dbReference type="NCBI Taxonomy" id="2484981"/>
    <lineage>
        <taxon>Bacteria</taxon>
        <taxon>Pseudomonadati</taxon>
        <taxon>Spirochaetota</taxon>
        <taxon>Spirochaetia</taxon>
        <taxon>Leptospirales</taxon>
        <taxon>Leptospiraceae</taxon>
        <taxon>Leptospira</taxon>
    </lineage>
</organism>
<keyword evidence="1" id="KW-0812">Transmembrane</keyword>
<dbReference type="AlphaFoldDB" id="A0A4R9G6H2"/>
<evidence type="ECO:0008006" key="4">
    <source>
        <dbReference type="Google" id="ProtNLM"/>
    </source>
</evidence>